<reference evidence="1 2" key="1">
    <citation type="journal article" date="2019" name="Emerg. Microbes Infect.">
        <title>Comprehensive subspecies identification of 175 nontuberculous mycobacteria species based on 7547 genomic profiles.</title>
        <authorList>
            <person name="Matsumoto Y."/>
            <person name="Kinjo T."/>
            <person name="Motooka D."/>
            <person name="Nabeya D."/>
            <person name="Jung N."/>
            <person name="Uechi K."/>
            <person name="Horii T."/>
            <person name="Iida T."/>
            <person name="Fujita J."/>
            <person name="Nakamura S."/>
        </authorList>
    </citation>
    <scope>NUCLEOTIDE SEQUENCE [LARGE SCALE GENOMIC DNA]</scope>
    <source>
        <strain evidence="1 2">JCM 12688</strain>
    </source>
</reference>
<sequence length="72" mass="7898">MLSDKLQDPDPFADIQRDTSWAGPIHIMVRLAMNADTDAPRDVGRICHLVALCNGSPQTSNRAFCIEFSIGP</sequence>
<gene>
    <name evidence="1" type="ORF">MGAD_24270</name>
</gene>
<organism evidence="1 2">
    <name type="scientific">Mycolicibacterium gadium</name>
    <name type="common">Mycobacterium gadium</name>
    <dbReference type="NCBI Taxonomy" id="1794"/>
    <lineage>
        <taxon>Bacteria</taxon>
        <taxon>Bacillati</taxon>
        <taxon>Actinomycetota</taxon>
        <taxon>Actinomycetes</taxon>
        <taxon>Mycobacteriales</taxon>
        <taxon>Mycobacteriaceae</taxon>
        <taxon>Mycolicibacterium</taxon>
    </lineage>
</organism>
<evidence type="ECO:0000313" key="2">
    <source>
        <dbReference type="Proteomes" id="UP000466187"/>
    </source>
</evidence>
<dbReference type="AlphaFoldDB" id="A0A7I7WM71"/>
<dbReference type="EMBL" id="AP022608">
    <property type="protein sequence ID" value="BBZ18092.1"/>
    <property type="molecule type" value="Genomic_DNA"/>
</dbReference>
<name>A0A7I7WM71_MYCGU</name>
<protein>
    <submittedName>
        <fullName evidence="1">Uncharacterized protein</fullName>
    </submittedName>
</protein>
<proteinExistence type="predicted"/>
<dbReference type="Proteomes" id="UP000466187">
    <property type="component" value="Chromosome"/>
</dbReference>
<accession>A0A7I7WM71</accession>
<evidence type="ECO:0000313" key="1">
    <source>
        <dbReference type="EMBL" id="BBZ18092.1"/>
    </source>
</evidence>
<dbReference type="KEGG" id="mgad:MGAD_24270"/>